<reference evidence="2" key="1">
    <citation type="submission" date="2021-05" db="EMBL/GenBank/DDBJ databases">
        <authorList>
            <person name="Alioto T."/>
            <person name="Alioto T."/>
            <person name="Gomez Garrido J."/>
        </authorList>
    </citation>
    <scope>NUCLEOTIDE SEQUENCE</scope>
</reference>
<dbReference type="EMBL" id="HBUF01246854">
    <property type="protein sequence ID" value="CAG6678722.1"/>
    <property type="molecule type" value="Transcribed_RNA"/>
</dbReference>
<dbReference type="EMBL" id="HBUF01246858">
    <property type="protein sequence ID" value="CAG6678730.1"/>
    <property type="molecule type" value="Transcribed_RNA"/>
</dbReference>
<dbReference type="EMBL" id="HBUF01246857">
    <property type="protein sequence ID" value="CAG6678728.1"/>
    <property type="molecule type" value="Transcribed_RNA"/>
</dbReference>
<sequence>MYILIWEALIKTLRCGPRQEKVEYDCSRVFRHNTFSHVILDTSAAILPYLVYICAISSSTVWQKVLRLIRETLFLSYISYLFVPLVPSDLCFVIALISKF</sequence>
<protein>
    <submittedName>
        <fullName evidence="2">Uncharacterized protein</fullName>
    </submittedName>
</protein>
<name>A0A8D8T6D9_9HEMI</name>
<keyword evidence="1" id="KW-0472">Membrane</keyword>
<feature type="transmembrane region" description="Helical" evidence="1">
    <location>
        <begin position="74"/>
        <end position="97"/>
    </location>
</feature>
<dbReference type="AlphaFoldDB" id="A0A8D8T6D9"/>
<dbReference type="EMBL" id="HBUF01246859">
    <property type="protein sequence ID" value="CAG6678732.1"/>
    <property type="molecule type" value="Transcribed_RNA"/>
</dbReference>
<accession>A0A8D8T6D9</accession>
<dbReference type="EMBL" id="HBUF01246855">
    <property type="protein sequence ID" value="CAG6678724.1"/>
    <property type="molecule type" value="Transcribed_RNA"/>
</dbReference>
<feature type="transmembrane region" description="Helical" evidence="1">
    <location>
        <begin position="38"/>
        <end position="62"/>
    </location>
</feature>
<evidence type="ECO:0000256" key="1">
    <source>
        <dbReference type="SAM" id="Phobius"/>
    </source>
</evidence>
<organism evidence="2">
    <name type="scientific">Cacopsylla melanoneura</name>
    <dbReference type="NCBI Taxonomy" id="428564"/>
    <lineage>
        <taxon>Eukaryota</taxon>
        <taxon>Metazoa</taxon>
        <taxon>Ecdysozoa</taxon>
        <taxon>Arthropoda</taxon>
        <taxon>Hexapoda</taxon>
        <taxon>Insecta</taxon>
        <taxon>Pterygota</taxon>
        <taxon>Neoptera</taxon>
        <taxon>Paraneoptera</taxon>
        <taxon>Hemiptera</taxon>
        <taxon>Sternorrhyncha</taxon>
        <taxon>Psylloidea</taxon>
        <taxon>Psyllidae</taxon>
        <taxon>Psyllinae</taxon>
        <taxon>Cacopsylla</taxon>
    </lineage>
</organism>
<keyword evidence="1" id="KW-0812">Transmembrane</keyword>
<keyword evidence="1" id="KW-1133">Transmembrane helix</keyword>
<evidence type="ECO:0000313" key="2">
    <source>
        <dbReference type="EMBL" id="CAG6678732.1"/>
    </source>
</evidence>
<dbReference type="EMBL" id="HBUF01246856">
    <property type="protein sequence ID" value="CAG6678726.1"/>
    <property type="molecule type" value="Transcribed_RNA"/>
</dbReference>
<proteinExistence type="predicted"/>